<sequence>MAQSHCLLIQMLAVLRCPGGSHVAMQTGRKVDLLGQPTSSAHPARFSPDDKFSRHRVTLKKRFGLLLTQQPRPVL</sequence>
<reference evidence="7" key="2">
    <citation type="submission" date="2025-08" db="UniProtKB">
        <authorList>
            <consortium name="Ensembl"/>
        </authorList>
    </citation>
    <scope>IDENTIFICATION</scope>
</reference>
<reference evidence="7 8" key="1">
    <citation type="submission" date="2020-02" db="EMBL/GenBank/DDBJ databases">
        <title>Esox lucius (northern pike) genome, fEsoLuc1, primary haplotype.</title>
        <authorList>
            <person name="Myers G."/>
            <person name="Karagic N."/>
            <person name="Meyer A."/>
            <person name="Pippel M."/>
            <person name="Reichard M."/>
            <person name="Winkler S."/>
            <person name="Tracey A."/>
            <person name="Sims Y."/>
            <person name="Howe K."/>
            <person name="Rhie A."/>
            <person name="Formenti G."/>
            <person name="Durbin R."/>
            <person name="Fedrigo O."/>
            <person name="Jarvis E.D."/>
        </authorList>
    </citation>
    <scope>NUCLEOTIDE SEQUENCE [LARGE SCALE GENOMIC DNA]</scope>
</reference>
<keyword evidence="2" id="KW-0690">Ribosome biogenesis</keyword>
<dbReference type="GO" id="GO:0070034">
    <property type="term" value="F:telomerase RNA binding"/>
    <property type="evidence" value="ECO:0007669"/>
    <property type="project" value="TreeGrafter"/>
</dbReference>
<accession>A0AAY5L804</accession>
<organism evidence="7 8">
    <name type="scientific">Esox lucius</name>
    <name type="common">Northern pike</name>
    <dbReference type="NCBI Taxonomy" id="8010"/>
    <lineage>
        <taxon>Eukaryota</taxon>
        <taxon>Metazoa</taxon>
        <taxon>Chordata</taxon>
        <taxon>Craniata</taxon>
        <taxon>Vertebrata</taxon>
        <taxon>Euteleostomi</taxon>
        <taxon>Actinopterygii</taxon>
        <taxon>Neopterygii</taxon>
        <taxon>Teleostei</taxon>
        <taxon>Protacanthopterygii</taxon>
        <taxon>Esociformes</taxon>
        <taxon>Esocidae</taxon>
        <taxon>Esox</taxon>
    </lineage>
</organism>
<dbReference type="AlphaFoldDB" id="A0AAY5L804"/>
<reference evidence="7" key="3">
    <citation type="submission" date="2025-09" db="UniProtKB">
        <authorList>
            <consortium name="Ensembl"/>
        </authorList>
    </citation>
    <scope>IDENTIFICATION</scope>
</reference>
<dbReference type="GO" id="GO:0031118">
    <property type="term" value="P:rRNA pseudouridine synthesis"/>
    <property type="evidence" value="ECO:0007669"/>
    <property type="project" value="TreeGrafter"/>
</dbReference>
<dbReference type="SUPFAM" id="SSF144210">
    <property type="entry name" value="Nop10-like SnoRNP"/>
    <property type="match status" value="1"/>
</dbReference>
<name>A0AAY5L804_ESOLU</name>
<dbReference type="Gene3D" id="2.20.28.40">
    <property type="entry name" value="H/ACA ribonucleoprotein complex, subunit Nop10"/>
    <property type="match status" value="1"/>
</dbReference>
<keyword evidence="4" id="KW-0687">Ribonucleoprotein</keyword>
<feature type="chain" id="PRO_5044281221" description="Nucleolar protein 10" evidence="6">
    <location>
        <begin position="24"/>
        <end position="75"/>
    </location>
</feature>
<evidence type="ECO:0000256" key="6">
    <source>
        <dbReference type="SAM" id="SignalP"/>
    </source>
</evidence>
<dbReference type="InterPro" id="IPR007264">
    <property type="entry name" value="H/ACA_rnp_Nop10"/>
</dbReference>
<dbReference type="GO" id="GO:1904874">
    <property type="term" value="P:positive regulation of telomerase RNA localization to Cajal body"/>
    <property type="evidence" value="ECO:0007669"/>
    <property type="project" value="TreeGrafter"/>
</dbReference>
<keyword evidence="8" id="KW-1185">Reference proteome</keyword>
<comment type="similarity">
    <text evidence="1">Belongs to the NOP10 family.</text>
</comment>
<evidence type="ECO:0000313" key="8">
    <source>
        <dbReference type="Proteomes" id="UP000265140"/>
    </source>
</evidence>
<dbReference type="GO" id="GO:0031429">
    <property type="term" value="C:box H/ACA snoRNP complex"/>
    <property type="evidence" value="ECO:0007669"/>
    <property type="project" value="TreeGrafter"/>
</dbReference>
<dbReference type="Proteomes" id="UP000265140">
    <property type="component" value="Chromosome 24"/>
</dbReference>
<dbReference type="GO" id="GO:0030515">
    <property type="term" value="F:snoRNA binding"/>
    <property type="evidence" value="ECO:0007669"/>
    <property type="project" value="InterPro"/>
</dbReference>
<evidence type="ECO:0000256" key="4">
    <source>
        <dbReference type="ARBA" id="ARBA00023274"/>
    </source>
</evidence>
<dbReference type="Ensembl" id="ENSELUT00000105127.1">
    <property type="protein sequence ID" value="ENSELUP00000094882.1"/>
    <property type="gene ID" value="ENSELUG00000008752.3"/>
</dbReference>
<evidence type="ECO:0000256" key="1">
    <source>
        <dbReference type="ARBA" id="ARBA00009462"/>
    </source>
</evidence>
<dbReference type="InterPro" id="IPR036756">
    <property type="entry name" value="H/ACA_rnp_Nop10_sf"/>
</dbReference>
<evidence type="ECO:0000313" key="7">
    <source>
        <dbReference type="Ensembl" id="ENSELUP00000094882.1"/>
    </source>
</evidence>
<keyword evidence="6" id="KW-0732">Signal</keyword>
<dbReference type="Pfam" id="PF04135">
    <property type="entry name" value="Nop10p"/>
    <property type="match status" value="1"/>
</dbReference>
<feature type="signal peptide" evidence="6">
    <location>
        <begin position="1"/>
        <end position="23"/>
    </location>
</feature>
<dbReference type="PANTHER" id="PTHR13305:SF0">
    <property type="entry name" value="H_ACA RIBONUCLEOPROTEIN COMPLEX SUBUNIT 3"/>
    <property type="match status" value="1"/>
</dbReference>
<dbReference type="GO" id="GO:0031120">
    <property type="term" value="P:snRNA pseudouridine synthesis"/>
    <property type="evidence" value="ECO:0007669"/>
    <property type="project" value="TreeGrafter"/>
</dbReference>
<protein>
    <recommendedName>
        <fullName evidence="5">Nucleolar protein 10</fullName>
    </recommendedName>
</protein>
<evidence type="ECO:0000256" key="5">
    <source>
        <dbReference type="ARBA" id="ARBA00030185"/>
    </source>
</evidence>
<keyword evidence="3" id="KW-0698">rRNA processing</keyword>
<dbReference type="GeneTree" id="ENSGT00390000012563"/>
<dbReference type="PANTHER" id="PTHR13305">
    <property type="entry name" value="RIBOSOME BIOGENESIS PROTEIN NOP10"/>
    <property type="match status" value="1"/>
</dbReference>
<proteinExistence type="inferred from homology"/>
<evidence type="ECO:0000256" key="3">
    <source>
        <dbReference type="ARBA" id="ARBA00022552"/>
    </source>
</evidence>
<evidence type="ECO:0000256" key="2">
    <source>
        <dbReference type="ARBA" id="ARBA00022517"/>
    </source>
</evidence>